<comment type="caution">
    <text evidence="1">The sequence shown here is derived from an EMBL/GenBank/DDBJ whole genome shotgun (WGS) entry which is preliminary data.</text>
</comment>
<gene>
    <name evidence="1" type="ORF">CK203_100770</name>
</gene>
<accession>A0A438CJH1</accession>
<organism evidence="1 2">
    <name type="scientific">Vitis vinifera</name>
    <name type="common">Grape</name>
    <dbReference type="NCBI Taxonomy" id="29760"/>
    <lineage>
        <taxon>Eukaryota</taxon>
        <taxon>Viridiplantae</taxon>
        <taxon>Streptophyta</taxon>
        <taxon>Embryophyta</taxon>
        <taxon>Tracheophyta</taxon>
        <taxon>Spermatophyta</taxon>
        <taxon>Magnoliopsida</taxon>
        <taxon>eudicotyledons</taxon>
        <taxon>Gunneridae</taxon>
        <taxon>Pentapetalae</taxon>
        <taxon>rosids</taxon>
        <taxon>Vitales</taxon>
        <taxon>Vitaceae</taxon>
        <taxon>Viteae</taxon>
        <taxon>Vitis</taxon>
    </lineage>
</organism>
<dbReference type="Proteomes" id="UP000288805">
    <property type="component" value="Unassembled WGS sequence"/>
</dbReference>
<sequence>GADGLFKAKEAYRVLINADEAAFPHSNVWVAKVPTKLFSLLGKLLGGRSLHWIGCREEDGTSLIGASCVDVKRKLSIIC</sequence>
<dbReference type="EMBL" id="QGNW01002198">
    <property type="protein sequence ID" value="RVW23358.1"/>
    <property type="molecule type" value="Genomic_DNA"/>
</dbReference>
<dbReference type="AlphaFoldDB" id="A0A438CJH1"/>
<protein>
    <submittedName>
        <fullName evidence="1">Uncharacterized protein</fullName>
    </submittedName>
</protein>
<name>A0A438CJH1_VITVI</name>
<feature type="non-terminal residue" evidence="1">
    <location>
        <position position="1"/>
    </location>
</feature>
<proteinExistence type="predicted"/>
<evidence type="ECO:0000313" key="2">
    <source>
        <dbReference type="Proteomes" id="UP000288805"/>
    </source>
</evidence>
<reference evidence="1 2" key="1">
    <citation type="journal article" date="2018" name="PLoS Genet.">
        <title>Population sequencing reveals clonal diversity and ancestral inbreeding in the grapevine cultivar Chardonnay.</title>
        <authorList>
            <person name="Roach M.J."/>
            <person name="Johnson D.L."/>
            <person name="Bohlmann J."/>
            <person name="van Vuuren H.J."/>
            <person name="Jones S.J."/>
            <person name="Pretorius I.S."/>
            <person name="Schmidt S.A."/>
            <person name="Borneman A.R."/>
        </authorList>
    </citation>
    <scope>NUCLEOTIDE SEQUENCE [LARGE SCALE GENOMIC DNA]</scope>
    <source>
        <strain evidence="2">cv. Chardonnay</strain>
        <tissue evidence="1">Leaf</tissue>
    </source>
</reference>
<evidence type="ECO:0000313" key="1">
    <source>
        <dbReference type="EMBL" id="RVW23358.1"/>
    </source>
</evidence>